<dbReference type="SUPFAM" id="SSF53697">
    <property type="entry name" value="SIS domain"/>
    <property type="match status" value="1"/>
</dbReference>
<evidence type="ECO:0000256" key="1">
    <source>
        <dbReference type="ARBA" id="ARBA00023015"/>
    </source>
</evidence>
<feature type="domain" description="SIS" evidence="5">
    <location>
        <begin position="140"/>
        <end position="279"/>
    </location>
</feature>
<dbReference type="GO" id="GO:0003700">
    <property type="term" value="F:DNA-binding transcription factor activity"/>
    <property type="evidence" value="ECO:0007669"/>
    <property type="project" value="InterPro"/>
</dbReference>
<dbReference type="InterPro" id="IPR046348">
    <property type="entry name" value="SIS_dom_sf"/>
</dbReference>
<accession>A0A3E3ABJ8</accession>
<dbReference type="Pfam" id="PF01380">
    <property type="entry name" value="SIS"/>
    <property type="match status" value="1"/>
</dbReference>
<keyword evidence="3" id="KW-0804">Transcription</keyword>
<dbReference type="PROSITE" id="PS51464">
    <property type="entry name" value="SIS"/>
    <property type="match status" value="1"/>
</dbReference>
<proteinExistence type="predicted"/>
<dbReference type="InterPro" id="IPR047640">
    <property type="entry name" value="RpiR-like"/>
</dbReference>
<dbReference type="GO" id="GO:1901135">
    <property type="term" value="P:carbohydrate derivative metabolic process"/>
    <property type="evidence" value="ECO:0007669"/>
    <property type="project" value="InterPro"/>
</dbReference>
<dbReference type="PROSITE" id="PS51071">
    <property type="entry name" value="HTH_RPIR"/>
    <property type="match status" value="1"/>
</dbReference>
<evidence type="ECO:0000256" key="2">
    <source>
        <dbReference type="ARBA" id="ARBA00023125"/>
    </source>
</evidence>
<dbReference type="Pfam" id="PF01418">
    <property type="entry name" value="HTH_6"/>
    <property type="match status" value="1"/>
</dbReference>
<dbReference type="EMBL" id="QUSL01000069">
    <property type="protein sequence ID" value="RGD76534.1"/>
    <property type="molecule type" value="Genomic_DNA"/>
</dbReference>
<keyword evidence="2" id="KW-0238">DNA-binding</keyword>
<organism evidence="6 7">
    <name type="scientific">Thomasclavelia ramosa</name>
    <dbReference type="NCBI Taxonomy" id="1547"/>
    <lineage>
        <taxon>Bacteria</taxon>
        <taxon>Bacillati</taxon>
        <taxon>Bacillota</taxon>
        <taxon>Erysipelotrichia</taxon>
        <taxon>Erysipelotrichales</taxon>
        <taxon>Coprobacillaceae</taxon>
        <taxon>Thomasclavelia</taxon>
    </lineage>
</organism>
<dbReference type="PANTHER" id="PTHR30514:SF10">
    <property type="entry name" value="MURR_RPIR FAMILY TRANSCRIPTIONAL REGULATOR"/>
    <property type="match status" value="1"/>
</dbReference>
<reference evidence="6 7" key="1">
    <citation type="submission" date="2018-08" db="EMBL/GenBank/DDBJ databases">
        <title>A genome reference for cultivated species of the human gut microbiota.</title>
        <authorList>
            <person name="Zou Y."/>
            <person name="Xue W."/>
            <person name="Luo G."/>
        </authorList>
    </citation>
    <scope>NUCLEOTIDE SEQUENCE [LARGE SCALE GENOMIC DNA]</scope>
    <source>
        <strain evidence="6 7">OM06-4</strain>
    </source>
</reference>
<dbReference type="Gene3D" id="3.40.50.10490">
    <property type="entry name" value="Glucose-6-phosphate isomerase like protein, domain 1"/>
    <property type="match status" value="1"/>
</dbReference>
<dbReference type="InterPro" id="IPR000281">
    <property type="entry name" value="HTH_RpiR"/>
</dbReference>
<evidence type="ECO:0000259" key="5">
    <source>
        <dbReference type="PROSITE" id="PS51464"/>
    </source>
</evidence>
<dbReference type="Gene3D" id="1.10.10.10">
    <property type="entry name" value="Winged helix-like DNA-binding domain superfamily/Winged helix DNA-binding domain"/>
    <property type="match status" value="1"/>
</dbReference>
<evidence type="ECO:0000313" key="6">
    <source>
        <dbReference type="EMBL" id="RGD76534.1"/>
    </source>
</evidence>
<feature type="domain" description="HTH rpiR-type" evidence="4">
    <location>
        <begin position="16"/>
        <end position="92"/>
    </location>
</feature>
<evidence type="ECO:0000259" key="4">
    <source>
        <dbReference type="PROSITE" id="PS51071"/>
    </source>
</evidence>
<protein>
    <submittedName>
        <fullName evidence="6">MurR/RpiR family transcriptional regulator</fullName>
    </submittedName>
</protein>
<dbReference type="GO" id="GO:0097367">
    <property type="term" value="F:carbohydrate derivative binding"/>
    <property type="evidence" value="ECO:0007669"/>
    <property type="project" value="InterPro"/>
</dbReference>
<dbReference type="CDD" id="cd05013">
    <property type="entry name" value="SIS_RpiR"/>
    <property type="match status" value="1"/>
</dbReference>
<gene>
    <name evidence="6" type="ORF">DXB93_18670</name>
</gene>
<dbReference type="SUPFAM" id="SSF46689">
    <property type="entry name" value="Homeodomain-like"/>
    <property type="match status" value="1"/>
</dbReference>
<dbReference type="InterPro" id="IPR035472">
    <property type="entry name" value="RpiR-like_SIS"/>
</dbReference>
<dbReference type="InterPro" id="IPR001347">
    <property type="entry name" value="SIS_dom"/>
</dbReference>
<comment type="caution">
    <text evidence="6">The sequence shown here is derived from an EMBL/GenBank/DDBJ whole genome shotgun (WGS) entry which is preliminary data.</text>
</comment>
<dbReference type="InterPro" id="IPR009057">
    <property type="entry name" value="Homeodomain-like_sf"/>
</dbReference>
<name>A0A3E3ABJ8_9FIRM</name>
<keyword evidence="1" id="KW-0805">Transcription regulation</keyword>
<dbReference type="InterPro" id="IPR036388">
    <property type="entry name" value="WH-like_DNA-bd_sf"/>
</dbReference>
<dbReference type="PANTHER" id="PTHR30514">
    <property type="entry name" value="GLUCOKINASE"/>
    <property type="match status" value="1"/>
</dbReference>
<sequence length="295" mass="33867">MFHLDIYVIIGKDEVIVMILEKLRERKRFTNSEKLIAEYVLKHPEQLYQLSVEELGKETYTSKATVIRLCKKLEVNSYQEFKRQVEFEYNELSRISSLLKDEPVDENSTYQDIVKVIPTIYDKSIVQTRLDLDQNKMIQVINRLSQAKRISIYGTGISYTIASQAAFKIMTLGKECDAHSGINEHFILSQKNSRQCVAILISFTGNNSEMIKIAKYLKKAGIYVIAIGGKKGELQNYCDIYLNVYSSQDILSLEVITSFTATMYVLDVIFVSLLVKDYQSNVTTALKVIDFENKK</sequence>
<dbReference type="GO" id="GO:0003677">
    <property type="term" value="F:DNA binding"/>
    <property type="evidence" value="ECO:0007669"/>
    <property type="project" value="UniProtKB-KW"/>
</dbReference>
<evidence type="ECO:0000256" key="3">
    <source>
        <dbReference type="ARBA" id="ARBA00023163"/>
    </source>
</evidence>
<evidence type="ECO:0000313" key="7">
    <source>
        <dbReference type="Proteomes" id="UP000261032"/>
    </source>
</evidence>
<dbReference type="Proteomes" id="UP000261032">
    <property type="component" value="Unassembled WGS sequence"/>
</dbReference>
<dbReference type="AlphaFoldDB" id="A0A3E3ABJ8"/>